<comment type="caution">
    <text evidence="1">The sequence shown here is derived from an EMBL/GenBank/DDBJ whole genome shotgun (WGS) entry which is preliminary data.</text>
</comment>
<protein>
    <submittedName>
        <fullName evidence="1">Uncharacterized protein</fullName>
    </submittedName>
</protein>
<reference evidence="2" key="1">
    <citation type="journal article" date="2019" name="Int. J. Syst. Evol. Microbiol.">
        <title>The Global Catalogue of Microorganisms (GCM) 10K type strain sequencing project: providing services to taxonomists for standard genome sequencing and annotation.</title>
        <authorList>
            <consortium name="The Broad Institute Genomics Platform"/>
            <consortium name="The Broad Institute Genome Sequencing Center for Infectious Disease"/>
            <person name="Wu L."/>
            <person name="Ma J."/>
        </authorList>
    </citation>
    <scope>NUCLEOTIDE SEQUENCE [LARGE SCALE GENOMIC DNA]</scope>
    <source>
        <strain evidence="2">JCM 31319</strain>
    </source>
</reference>
<evidence type="ECO:0000313" key="1">
    <source>
        <dbReference type="EMBL" id="MFD1184891.1"/>
    </source>
</evidence>
<name>A0ABW3SKZ9_9BACT</name>
<organism evidence="1 2">
    <name type="scientific">Pontibacter rugosus</name>
    <dbReference type="NCBI Taxonomy" id="1745966"/>
    <lineage>
        <taxon>Bacteria</taxon>
        <taxon>Pseudomonadati</taxon>
        <taxon>Bacteroidota</taxon>
        <taxon>Cytophagia</taxon>
        <taxon>Cytophagales</taxon>
        <taxon>Hymenobacteraceae</taxon>
        <taxon>Pontibacter</taxon>
    </lineage>
</organism>
<dbReference type="EMBL" id="JBHTLD010000007">
    <property type="protein sequence ID" value="MFD1184891.1"/>
    <property type="molecule type" value="Genomic_DNA"/>
</dbReference>
<dbReference type="RefSeq" id="WP_377522393.1">
    <property type="nucleotide sequence ID" value="NZ_JBHTLD010000007.1"/>
</dbReference>
<evidence type="ECO:0000313" key="2">
    <source>
        <dbReference type="Proteomes" id="UP001597094"/>
    </source>
</evidence>
<proteinExistence type="predicted"/>
<dbReference type="Proteomes" id="UP001597094">
    <property type="component" value="Unassembled WGS sequence"/>
</dbReference>
<gene>
    <name evidence="1" type="ORF">ACFQ2O_01650</name>
</gene>
<accession>A0ABW3SKZ9</accession>
<keyword evidence="2" id="KW-1185">Reference proteome</keyword>
<sequence length="293" mass="34089">MSTELKIIKHPNSASLVRYEQAGVTYEPTDFTTPSDLAILQAVNGRKVSECKDAELDAVLIKSINTAVLLLGQKNQWKDELDQRPLVNELYRMIRQKYSYYTLEEVELIFRLGSRGELKVKQTDVVFLNIEQVSSWFRVYKNDCKAKAISNCRRIEESKPKTNYDPKNMLREALGLMANKQDLPPTMLTLLQACYYDKFEKAGLIQLSLEEKKQIHLEEREKELERTKADASNRGPEKRFAYRLFKEAVQKLAPLSNDNPFERRVRGNCRERVFKQTLQELAWTDTDVETLEL</sequence>